<dbReference type="RefSeq" id="WP_168093738.1">
    <property type="nucleotide sequence ID" value="NZ_JAATER010000172.1"/>
</dbReference>
<reference evidence="2" key="1">
    <citation type="submission" date="2022-06" db="EMBL/GenBank/DDBJ databases">
        <title>WGS of actinobacteria.</title>
        <authorList>
            <person name="Thawai C."/>
        </authorList>
    </citation>
    <scope>NUCLEOTIDE SEQUENCE</scope>
    <source>
        <strain evidence="2">AA8</strain>
    </source>
</reference>
<comment type="caution">
    <text evidence="2">The sequence shown here is derived from an EMBL/GenBank/DDBJ whole genome shotgun (WGS) entry which is preliminary data.</text>
</comment>
<evidence type="ECO:0000313" key="3">
    <source>
        <dbReference type="Proteomes" id="UP001142374"/>
    </source>
</evidence>
<dbReference type="AlphaFoldDB" id="A0A9X2LK47"/>
<sequence>MTTSHLIDPEGPRAGVRPVPEVQQAHRRLDRKAAGPVRQTQYTRGALTAYLWALGRGQVSPVTGGRSDGAPDLAALTAEADAAQAQLEDFTQRTVPRDYVHGVLDALAWVCGHSDTRP</sequence>
<gene>
    <name evidence="2" type="ORF">NQU55_21995</name>
</gene>
<feature type="region of interest" description="Disordered" evidence="1">
    <location>
        <begin position="1"/>
        <end position="38"/>
    </location>
</feature>
<evidence type="ECO:0000313" key="2">
    <source>
        <dbReference type="EMBL" id="MCQ8772421.1"/>
    </source>
</evidence>
<protein>
    <submittedName>
        <fullName evidence="2">Uncharacterized protein</fullName>
    </submittedName>
</protein>
<organism evidence="2 3">
    <name type="scientific">Streptomyces telluris</name>
    <dbReference type="NCBI Taxonomy" id="2720021"/>
    <lineage>
        <taxon>Bacteria</taxon>
        <taxon>Bacillati</taxon>
        <taxon>Actinomycetota</taxon>
        <taxon>Actinomycetes</taxon>
        <taxon>Kitasatosporales</taxon>
        <taxon>Streptomycetaceae</taxon>
        <taxon>Streptomyces</taxon>
    </lineage>
</organism>
<keyword evidence="3" id="KW-1185">Reference proteome</keyword>
<name>A0A9X2LK47_9ACTN</name>
<proteinExistence type="predicted"/>
<dbReference type="Proteomes" id="UP001142374">
    <property type="component" value="Unassembled WGS sequence"/>
</dbReference>
<evidence type="ECO:0000256" key="1">
    <source>
        <dbReference type="SAM" id="MobiDB-lite"/>
    </source>
</evidence>
<accession>A0A9X2LK47</accession>
<dbReference type="EMBL" id="JANIID010000021">
    <property type="protein sequence ID" value="MCQ8772421.1"/>
    <property type="molecule type" value="Genomic_DNA"/>
</dbReference>